<proteinExistence type="predicted"/>
<reference evidence="2" key="1">
    <citation type="submission" date="2015-10" db="EMBL/GenBank/DDBJ databases">
        <authorList>
            <person name="Regsiter A."/>
            <person name="william w."/>
        </authorList>
    </citation>
    <scope>NUCLEOTIDE SEQUENCE [LARGE SCALE GENOMIC DNA]</scope>
</reference>
<evidence type="ECO:0000313" key="2">
    <source>
        <dbReference type="Proteomes" id="UP000184315"/>
    </source>
</evidence>
<dbReference type="STRING" id="671072.PL9214670139"/>
<dbReference type="AlphaFoldDB" id="A0A1J1LV73"/>
<dbReference type="EMBL" id="CZDF01000174">
    <property type="protein sequence ID" value="CUR35513.1"/>
    <property type="molecule type" value="Genomic_DNA"/>
</dbReference>
<sequence>MIHQQLICEVSSTSVINSFSNSSCKSLVISDSEEYIELKFNTDSLQQLAEMIGCLSRLHQLLQEEKKQEMMTQLKSLNLAFSLPNFSDIHQENSQTELPF</sequence>
<keyword evidence="2" id="KW-1185">Reference proteome</keyword>
<dbReference type="Proteomes" id="UP000184315">
    <property type="component" value="Unassembled WGS sequence"/>
</dbReference>
<evidence type="ECO:0000313" key="1">
    <source>
        <dbReference type="EMBL" id="CUR35513.1"/>
    </source>
</evidence>
<accession>A0A1J1LV73</accession>
<protein>
    <submittedName>
        <fullName evidence="1">Uncharacterized protein</fullName>
    </submittedName>
</protein>
<dbReference type="RefSeq" id="WP_072722473.1">
    <property type="nucleotide sequence ID" value="NZ_LN889815.1"/>
</dbReference>
<gene>
    <name evidence="1" type="ORF">PL9214670139</name>
</gene>
<name>A0A1J1LV73_9CYAN</name>
<organism evidence="1 2">
    <name type="scientific">Planktothrix tepida PCC 9214</name>
    <dbReference type="NCBI Taxonomy" id="671072"/>
    <lineage>
        <taxon>Bacteria</taxon>
        <taxon>Bacillati</taxon>
        <taxon>Cyanobacteriota</taxon>
        <taxon>Cyanophyceae</taxon>
        <taxon>Oscillatoriophycideae</taxon>
        <taxon>Oscillatoriales</taxon>
        <taxon>Microcoleaceae</taxon>
        <taxon>Planktothrix</taxon>
    </lineage>
</organism>
<dbReference type="OrthoDB" id="9889966at2"/>